<feature type="short sequence motif" description="'HIGH' region" evidence="11">
    <location>
        <begin position="42"/>
        <end position="52"/>
    </location>
</feature>
<dbReference type="GO" id="GO:0004832">
    <property type="term" value="F:valine-tRNA ligase activity"/>
    <property type="evidence" value="ECO:0007669"/>
    <property type="project" value="UniProtKB-UniRule"/>
</dbReference>
<dbReference type="SUPFAM" id="SSF47323">
    <property type="entry name" value="Anticodon-binding domain of a subclass of class I aminoacyl-tRNA synthetases"/>
    <property type="match status" value="1"/>
</dbReference>
<keyword evidence="6 11" id="KW-0067">ATP-binding</keyword>
<comment type="subunit">
    <text evidence="2 11">Monomer.</text>
</comment>
<dbReference type="PRINTS" id="PR00986">
    <property type="entry name" value="TRNASYNTHVAL"/>
</dbReference>
<dbReference type="SUPFAM" id="SSF50677">
    <property type="entry name" value="ValRS/IleRS/LeuRS editing domain"/>
    <property type="match status" value="1"/>
</dbReference>
<evidence type="ECO:0000256" key="8">
    <source>
        <dbReference type="ARBA" id="ARBA00023054"/>
    </source>
</evidence>
<sequence>MDKSYKPEENEKRIYDKWEKDRYFAPKFESGKKPFVVVIPPPNVTGSLHMGHALNNTVQDTLVRWNRMRGIPAEWVPGTDHAGIATQNVVEKKLATEGKTRFTLGRAKFLDEVWKWKDEYEARILGQLKTLGCSCDWDRTRFTMDEGYTKAILAAFTHYYKKGYIYRDYRITNWCPRCHTSLSDLEVEHEEHESYLWHIRYPIFDLPENYIEVATTRPETMLGDTAIAVNPKDVRYKEHIGREVTIPIINRRIPIIADSHVDMDFGTGAVKVTPAHDPNDFEIGKRHNLEKITVIDLDGKMTPEAGEDFAGLDRFEAREALIQMLKEGKWLTEAKKYVHNVGHCYRCHEVVEPLLTLQWYVKMAELAKPAIEAVEKGKVEFHPKKWRKVYLDWMKNINDWCISRQIWWGHQIPAWYCECGEIIVSDKWALEDIQGKKSDRKCSKCKGSKLKRDDDVLDTWFSSALWPFAVFGWPEHTKDLDYFYPTTFLSTARDIIYLWVARMIFSGMEFMKEVPFKDVYVHPTVFNHEGRRMSKSLGTGVDPLELIEKYGTDATRFGLLWQIGQGQDIKFSEDAILNGKRFANKIWNATRFVLMNLEDYKDVSHETFEGGIKPSLTKNDKETLRKLNNLIKDTNKYLEKYNFQHAIEGIYDFFWHDFCDKCIEDAKVRIRENDKTKIAAQYTLDTVLKTSLKLLHPMMPFVTEAIWENLNEKEALIISSWPENLEI</sequence>
<keyword evidence="4 11" id="KW-0436">Ligase</keyword>
<dbReference type="Gene3D" id="1.10.730.10">
    <property type="entry name" value="Isoleucyl-tRNA Synthetase, Domain 1"/>
    <property type="match status" value="1"/>
</dbReference>
<proteinExistence type="inferred from homology"/>
<keyword evidence="5 11" id="KW-0547">Nucleotide-binding</keyword>
<feature type="domain" description="Aminoacyl-tRNA synthetase class Ia" evidence="12">
    <location>
        <begin position="14"/>
        <end position="572"/>
    </location>
</feature>
<comment type="domain">
    <text evidence="11">ValRS has two distinct active sites: one for aminoacylation and one for editing. The misactivated threonine is translocated from the active site to the editing site.</text>
</comment>
<feature type="domain" description="Methionyl/Valyl/Leucyl/Isoleucyl-tRNA synthetase anticodon-binding" evidence="13">
    <location>
        <begin position="620"/>
        <end position="723"/>
    </location>
</feature>
<keyword evidence="8 11" id="KW-0175">Coiled coil</keyword>
<comment type="caution">
    <text evidence="11">Lacks conserved residue(s) required for the propagation of feature annotation.</text>
</comment>
<feature type="binding site" evidence="11">
    <location>
        <position position="535"/>
    </location>
    <ligand>
        <name>ATP</name>
        <dbReference type="ChEBI" id="CHEBI:30616"/>
    </ligand>
</feature>
<dbReference type="Gene3D" id="3.90.740.10">
    <property type="entry name" value="Valyl/Leucyl/Isoleucyl-tRNA synthetase, editing domain"/>
    <property type="match status" value="1"/>
</dbReference>
<comment type="subcellular location">
    <subcellularLocation>
        <location evidence="1 11">Cytoplasm</location>
    </subcellularLocation>
</comment>
<dbReference type="InterPro" id="IPR002303">
    <property type="entry name" value="Valyl-tRNA_ligase"/>
</dbReference>
<dbReference type="PANTHER" id="PTHR11946:SF93">
    <property type="entry name" value="VALINE--TRNA LIGASE, CHLOROPLASTIC_MITOCHONDRIAL 2"/>
    <property type="match status" value="1"/>
</dbReference>
<evidence type="ECO:0000256" key="3">
    <source>
        <dbReference type="ARBA" id="ARBA00022490"/>
    </source>
</evidence>
<evidence type="ECO:0000256" key="5">
    <source>
        <dbReference type="ARBA" id="ARBA00022741"/>
    </source>
</evidence>
<dbReference type="AlphaFoldDB" id="A0A419DGT3"/>
<dbReference type="CDD" id="cd00817">
    <property type="entry name" value="ValRS_core"/>
    <property type="match status" value="1"/>
</dbReference>
<evidence type="ECO:0000256" key="4">
    <source>
        <dbReference type="ARBA" id="ARBA00022598"/>
    </source>
</evidence>
<protein>
    <recommendedName>
        <fullName evidence="11">Valine--tRNA ligase</fullName>
        <ecNumber evidence="11">6.1.1.9</ecNumber>
    </recommendedName>
    <alternativeName>
        <fullName evidence="11">Valyl-tRNA synthetase</fullName>
        <shortName evidence="11">ValRS</shortName>
    </alternativeName>
</protein>
<accession>A0A419DGT3</accession>
<dbReference type="InterPro" id="IPR009008">
    <property type="entry name" value="Val/Leu/Ile-tRNA-synth_edit"/>
</dbReference>
<dbReference type="HAMAP" id="MF_02004">
    <property type="entry name" value="Val_tRNA_synth_type1"/>
    <property type="match status" value="1"/>
</dbReference>
<evidence type="ECO:0000256" key="11">
    <source>
        <dbReference type="HAMAP-Rule" id="MF_02004"/>
    </source>
</evidence>
<reference evidence="14 15" key="1">
    <citation type="journal article" date="2017" name="ISME J.">
        <title>Energy and carbon metabolisms in a deep terrestrial subsurface fluid microbial community.</title>
        <authorList>
            <person name="Momper L."/>
            <person name="Jungbluth S.P."/>
            <person name="Lee M.D."/>
            <person name="Amend J.P."/>
        </authorList>
    </citation>
    <scope>NUCLEOTIDE SEQUENCE [LARGE SCALE GENOMIC DNA]</scope>
    <source>
        <strain evidence="14">SURF_29</strain>
    </source>
</reference>
<dbReference type="SUPFAM" id="SSF52374">
    <property type="entry name" value="Nucleotidylyl transferase"/>
    <property type="match status" value="1"/>
</dbReference>
<dbReference type="NCBIfam" id="TIGR00422">
    <property type="entry name" value="valS"/>
    <property type="match status" value="1"/>
</dbReference>
<evidence type="ECO:0000256" key="6">
    <source>
        <dbReference type="ARBA" id="ARBA00022840"/>
    </source>
</evidence>
<evidence type="ECO:0000256" key="10">
    <source>
        <dbReference type="ARBA" id="ARBA00047552"/>
    </source>
</evidence>
<comment type="domain">
    <text evidence="11">The C-terminal coiled-coil domain is crucial for aminoacylation activity.</text>
</comment>
<dbReference type="FunFam" id="3.40.50.620:FF:000032">
    <property type="entry name" value="Valine--tRNA ligase"/>
    <property type="match status" value="1"/>
</dbReference>
<dbReference type="PANTHER" id="PTHR11946">
    <property type="entry name" value="VALYL-TRNA SYNTHETASES"/>
    <property type="match status" value="1"/>
</dbReference>
<dbReference type="InterPro" id="IPR009080">
    <property type="entry name" value="tRNAsynth_Ia_anticodon-bd"/>
</dbReference>
<keyword evidence="3 11" id="KW-0963">Cytoplasm</keyword>
<dbReference type="PROSITE" id="PS00178">
    <property type="entry name" value="AA_TRNA_LIGASE_I"/>
    <property type="match status" value="1"/>
</dbReference>
<organism evidence="14 15">
    <name type="scientific">candidate division WS5 bacterium</name>
    <dbReference type="NCBI Taxonomy" id="2093353"/>
    <lineage>
        <taxon>Bacteria</taxon>
        <taxon>candidate division WS5</taxon>
    </lineage>
</organism>
<dbReference type="InterPro" id="IPR013155">
    <property type="entry name" value="M/V/L/I-tRNA-synth_anticd-bd"/>
</dbReference>
<evidence type="ECO:0000256" key="1">
    <source>
        <dbReference type="ARBA" id="ARBA00004496"/>
    </source>
</evidence>
<evidence type="ECO:0000259" key="13">
    <source>
        <dbReference type="Pfam" id="PF08264"/>
    </source>
</evidence>
<dbReference type="GO" id="GO:0005524">
    <property type="term" value="F:ATP binding"/>
    <property type="evidence" value="ECO:0007669"/>
    <property type="project" value="UniProtKB-UniRule"/>
</dbReference>
<evidence type="ECO:0000313" key="14">
    <source>
        <dbReference type="EMBL" id="RJO62280.1"/>
    </source>
</evidence>
<dbReference type="Gene3D" id="3.40.50.620">
    <property type="entry name" value="HUPs"/>
    <property type="match status" value="2"/>
</dbReference>
<name>A0A419DGT3_9BACT</name>
<evidence type="ECO:0000313" key="15">
    <source>
        <dbReference type="Proteomes" id="UP000285655"/>
    </source>
</evidence>
<dbReference type="EC" id="6.1.1.9" evidence="11"/>
<comment type="similarity">
    <text evidence="11">Belongs to the class-I aminoacyl-tRNA synthetase family. ValS type 1 subfamily.</text>
</comment>
<evidence type="ECO:0000259" key="12">
    <source>
        <dbReference type="Pfam" id="PF00133"/>
    </source>
</evidence>
<evidence type="ECO:0000256" key="7">
    <source>
        <dbReference type="ARBA" id="ARBA00022917"/>
    </source>
</evidence>
<dbReference type="GO" id="GO:0006438">
    <property type="term" value="P:valyl-tRNA aminoacylation"/>
    <property type="evidence" value="ECO:0007669"/>
    <property type="project" value="UniProtKB-UniRule"/>
</dbReference>
<keyword evidence="7 11" id="KW-0648">Protein biosynthesis</keyword>
<keyword evidence="9 11" id="KW-0030">Aminoacyl-tRNA synthetase</keyword>
<dbReference type="GO" id="GO:0002161">
    <property type="term" value="F:aminoacyl-tRNA deacylase activity"/>
    <property type="evidence" value="ECO:0007669"/>
    <property type="project" value="InterPro"/>
</dbReference>
<dbReference type="Pfam" id="PF00133">
    <property type="entry name" value="tRNA-synt_1"/>
    <property type="match status" value="1"/>
</dbReference>
<comment type="catalytic activity">
    <reaction evidence="10 11">
        <text>tRNA(Val) + L-valine + ATP = L-valyl-tRNA(Val) + AMP + diphosphate</text>
        <dbReference type="Rhea" id="RHEA:10704"/>
        <dbReference type="Rhea" id="RHEA-COMP:9672"/>
        <dbReference type="Rhea" id="RHEA-COMP:9708"/>
        <dbReference type="ChEBI" id="CHEBI:30616"/>
        <dbReference type="ChEBI" id="CHEBI:33019"/>
        <dbReference type="ChEBI" id="CHEBI:57762"/>
        <dbReference type="ChEBI" id="CHEBI:78442"/>
        <dbReference type="ChEBI" id="CHEBI:78537"/>
        <dbReference type="ChEBI" id="CHEBI:456215"/>
        <dbReference type="EC" id="6.1.1.9"/>
    </reaction>
</comment>
<dbReference type="InterPro" id="IPR033705">
    <property type="entry name" value="Anticodon_Ia_Val"/>
</dbReference>
<comment type="caution">
    <text evidence="14">The sequence shown here is derived from an EMBL/GenBank/DDBJ whole genome shotgun (WGS) entry which is preliminary data.</text>
</comment>
<evidence type="ECO:0000256" key="9">
    <source>
        <dbReference type="ARBA" id="ARBA00023146"/>
    </source>
</evidence>
<dbReference type="InterPro" id="IPR014729">
    <property type="entry name" value="Rossmann-like_a/b/a_fold"/>
</dbReference>
<comment type="function">
    <text evidence="11">Catalyzes the attachment of valine to tRNA(Val). As ValRS can inadvertently accommodate and process structurally similar amino acids such as threonine, to avoid such errors, it has a 'posttransfer' editing activity that hydrolyzes mischarged Thr-tRNA(Val) in a tRNA-dependent manner.</text>
</comment>
<dbReference type="NCBIfam" id="NF004349">
    <property type="entry name" value="PRK05729.1"/>
    <property type="match status" value="1"/>
</dbReference>
<dbReference type="FunFam" id="3.90.740.10:FF:000005">
    <property type="entry name" value="Valine--tRNA ligase, mitochondrial"/>
    <property type="match status" value="1"/>
</dbReference>
<dbReference type="Proteomes" id="UP000285655">
    <property type="component" value="Unassembled WGS sequence"/>
</dbReference>
<dbReference type="Pfam" id="PF08264">
    <property type="entry name" value="Anticodon_1"/>
    <property type="match status" value="1"/>
</dbReference>
<dbReference type="InterPro" id="IPR001412">
    <property type="entry name" value="aa-tRNA-synth_I_CS"/>
</dbReference>
<evidence type="ECO:0000256" key="2">
    <source>
        <dbReference type="ARBA" id="ARBA00011245"/>
    </source>
</evidence>
<dbReference type="InterPro" id="IPR002300">
    <property type="entry name" value="aa-tRNA-synth_Ia"/>
</dbReference>
<dbReference type="GO" id="GO:0005829">
    <property type="term" value="C:cytosol"/>
    <property type="evidence" value="ECO:0007669"/>
    <property type="project" value="TreeGrafter"/>
</dbReference>
<dbReference type="CDD" id="cd07962">
    <property type="entry name" value="Anticodon_Ia_Val"/>
    <property type="match status" value="1"/>
</dbReference>
<gene>
    <name evidence="11" type="primary">valS</name>
    <name evidence="14" type="ORF">C4544_00330</name>
</gene>
<dbReference type="EMBL" id="QZJW01000002">
    <property type="protein sequence ID" value="RJO62280.1"/>
    <property type="molecule type" value="Genomic_DNA"/>
</dbReference>